<accession>A0ABP5HPC5</accession>
<comment type="caution">
    <text evidence="7">The sequence shown here is derived from an EMBL/GenBank/DDBJ whole genome shotgun (WGS) entry which is preliminary data.</text>
</comment>
<dbReference type="InterPro" id="IPR023753">
    <property type="entry name" value="FAD/NAD-binding_dom"/>
</dbReference>
<keyword evidence="4" id="KW-1133">Transmembrane helix</keyword>
<keyword evidence="4" id="KW-0812">Transmembrane</keyword>
<keyword evidence="4" id="KW-0472">Membrane</keyword>
<dbReference type="InterPro" id="IPR029063">
    <property type="entry name" value="SAM-dependent_MTases_sf"/>
</dbReference>
<reference evidence="8" key="1">
    <citation type="journal article" date="2019" name="Int. J. Syst. Evol. Microbiol.">
        <title>The Global Catalogue of Microorganisms (GCM) 10K type strain sequencing project: providing services to taxonomists for standard genome sequencing and annotation.</title>
        <authorList>
            <consortium name="The Broad Institute Genomics Platform"/>
            <consortium name="The Broad Institute Genome Sequencing Center for Infectious Disease"/>
            <person name="Wu L."/>
            <person name="Ma J."/>
        </authorList>
    </citation>
    <scope>NUCLEOTIDE SEQUENCE [LARGE SCALE GENOMIC DNA]</scope>
    <source>
        <strain evidence="8">JCM 15749</strain>
    </source>
</reference>
<evidence type="ECO:0000313" key="7">
    <source>
        <dbReference type="EMBL" id="GAA2083683.1"/>
    </source>
</evidence>
<organism evidence="7 8">
    <name type="scientific">Aeromicrobium halocynthiae</name>
    <dbReference type="NCBI Taxonomy" id="560557"/>
    <lineage>
        <taxon>Bacteria</taxon>
        <taxon>Bacillati</taxon>
        <taxon>Actinomycetota</taxon>
        <taxon>Actinomycetes</taxon>
        <taxon>Propionibacteriales</taxon>
        <taxon>Nocardioidaceae</taxon>
        <taxon>Aeromicrobium</taxon>
    </lineage>
</organism>
<dbReference type="Gene3D" id="3.40.50.150">
    <property type="entry name" value="Vaccinia Virus protein VP39"/>
    <property type="match status" value="1"/>
</dbReference>
<keyword evidence="8" id="KW-1185">Reference proteome</keyword>
<feature type="transmembrane region" description="Helical" evidence="4">
    <location>
        <begin position="12"/>
        <end position="29"/>
    </location>
</feature>
<dbReference type="InterPro" id="IPR036188">
    <property type="entry name" value="FAD/NAD-bd_sf"/>
</dbReference>
<evidence type="ECO:0000256" key="2">
    <source>
        <dbReference type="ARBA" id="ARBA00023002"/>
    </source>
</evidence>
<sequence>MTDSSAPSPVDVLVIGGGAGGLAAALVLARSRRDVVLVDAGEPRNAPADAVHNYLGREGTSPGELTAIGREEVQGYGARVVDGSVVEAVATDDGPGPRFDVRLDDGSAFSARRVVLATGVRDQLPGVPGLAERWGRDVLHCPYCHGWEVRDQRIGILATNAAALHQVGLFRQLSDQVCLLAQDVELSHRDRARLRATSVPVVEGPVTAVHTEDDALVGVTVGDQRLALDAVVVASFPDAGHPVAEALGVPTHDMSRGELVMARALTADAMTGSTTVPGVFVVGNAANPMGTTIAAAANGTQVGAMVNAELVEEDTALAVQAWRAEQNEPGPWDERYADHVWSGNVNPRLPERVSSLAPGRALDVGCGEGADVLWLAEQGWDATGMDFSAVGLERAALHAVEAGVEDRTHWRQEDVRSWEPDGTWDLVVSHYLHLADDAMADAVRRLTAAVAPGGTLLVVLHHPDDVLGAPGPDGFPAPELVDAVRSADGDWEVETDVVDRVGTGHGPGVVVRDIVLEARRRGSDREVAR</sequence>
<dbReference type="PRINTS" id="PR00469">
    <property type="entry name" value="PNDRDTASEII"/>
</dbReference>
<keyword evidence="1" id="KW-0285">Flavoprotein</keyword>
<feature type="domain" description="Methyltransferase" evidence="6">
    <location>
        <begin position="362"/>
        <end position="454"/>
    </location>
</feature>
<dbReference type="InterPro" id="IPR050097">
    <property type="entry name" value="Ferredoxin-NADP_redctase_2"/>
</dbReference>
<evidence type="ECO:0000256" key="1">
    <source>
        <dbReference type="ARBA" id="ARBA00022630"/>
    </source>
</evidence>
<dbReference type="Pfam" id="PF07992">
    <property type="entry name" value="Pyr_redox_2"/>
    <property type="match status" value="1"/>
</dbReference>
<dbReference type="PRINTS" id="PR00368">
    <property type="entry name" value="FADPNR"/>
</dbReference>
<dbReference type="CDD" id="cd02440">
    <property type="entry name" value="AdoMet_MTases"/>
    <property type="match status" value="1"/>
</dbReference>
<dbReference type="SUPFAM" id="SSF51905">
    <property type="entry name" value="FAD/NAD(P)-binding domain"/>
    <property type="match status" value="1"/>
</dbReference>
<dbReference type="PANTHER" id="PTHR48105">
    <property type="entry name" value="THIOREDOXIN REDUCTASE 1-RELATED-RELATED"/>
    <property type="match status" value="1"/>
</dbReference>
<gene>
    <name evidence="7" type="ORF">GCM10009821_26090</name>
</gene>
<feature type="domain" description="FAD/NAD(P)-binding" evidence="5">
    <location>
        <begin position="11"/>
        <end position="298"/>
    </location>
</feature>
<dbReference type="Proteomes" id="UP001501480">
    <property type="component" value="Unassembled WGS sequence"/>
</dbReference>
<evidence type="ECO:0000313" key="8">
    <source>
        <dbReference type="Proteomes" id="UP001501480"/>
    </source>
</evidence>
<dbReference type="Gene3D" id="3.50.50.60">
    <property type="entry name" value="FAD/NAD(P)-binding domain"/>
    <property type="match status" value="2"/>
</dbReference>
<proteinExistence type="predicted"/>
<dbReference type="InterPro" id="IPR041698">
    <property type="entry name" value="Methyltransf_25"/>
</dbReference>
<keyword evidence="2" id="KW-0560">Oxidoreductase</keyword>
<dbReference type="RefSeq" id="WP_344329533.1">
    <property type="nucleotide sequence ID" value="NZ_BAAAPY010000011.1"/>
</dbReference>
<evidence type="ECO:0000256" key="4">
    <source>
        <dbReference type="SAM" id="Phobius"/>
    </source>
</evidence>
<comment type="catalytic activity">
    <reaction evidence="3">
        <text>[thioredoxin]-dithiol + NADP(+) = [thioredoxin]-disulfide + NADPH + H(+)</text>
        <dbReference type="Rhea" id="RHEA:20345"/>
        <dbReference type="Rhea" id="RHEA-COMP:10698"/>
        <dbReference type="Rhea" id="RHEA-COMP:10700"/>
        <dbReference type="ChEBI" id="CHEBI:15378"/>
        <dbReference type="ChEBI" id="CHEBI:29950"/>
        <dbReference type="ChEBI" id="CHEBI:50058"/>
        <dbReference type="ChEBI" id="CHEBI:57783"/>
        <dbReference type="ChEBI" id="CHEBI:58349"/>
        <dbReference type="EC" id="1.8.1.9"/>
    </reaction>
</comment>
<dbReference type="EMBL" id="BAAAPY010000011">
    <property type="protein sequence ID" value="GAA2083683.1"/>
    <property type="molecule type" value="Genomic_DNA"/>
</dbReference>
<evidence type="ECO:0000259" key="6">
    <source>
        <dbReference type="Pfam" id="PF13649"/>
    </source>
</evidence>
<name>A0ABP5HPC5_9ACTN</name>
<protein>
    <submittedName>
        <fullName evidence="7">NAD(P)/FAD-dependent oxidoreductase</fullName>
    </submittedName>
</protein>
<dbReference type="SUPFAM" id="SSF53335">
    <property type="entry name" value="S-adenosyl-L-methionine-dependent methyltransferases"/>
    <property type="match status" value="1"/>
</dbReference>
<evidence type="ECO:0000256" key="3">
    <source>
        <dbReference type="ARBA" id="ARBA00048132"/>
    </source>
</evidence>
<dbReference type="Pfam" id="PF13649">
    <property type="entry name" value="Methyltransf_25"/>
    <property type="match status" value="1"/>
</dbReference>
<evidence type="ECO:0000259" key="5">
    <source>
        <dbReference type="Pfam" id="PF07992"/>
    </source>
</evidence>